<gene>
    <name evidence="1" type="ORF">Krac_9778</name>
</gene>
<protein>
    <submittedName>
        <fullName evidence="1">Uncharacterized protein</fullName>
    </submittedName>
</protein>
<sequence>MKLVEKYDNPEGFLGFLVIGVKSEPVFGCVRTVLGEG</sequence>
<evidence type="ECO:0000313" key="2">
    <source>
        <dbReference type="Proteomes" id="UP000004508"/>
    </source>
</evidence>
<keyword evidence="2" id="KW-1185">Reference proteome</keyword>
<dbReference type="EMBL" id="ADVG01000001">
    <property type="protein sequence ID" value="EFH88336.1"/>
    <property type="molecule type" value="Genomic_DNA"/>
</dbReference>
<dbReference type="InParanoid" id="D6TDJ1"/>
<reference evidence="1 2" key="1">
    <citation type="journal article" date="2011" name="Stand. Genomic Sci.">
        <title>Non-contiguous finished genome sequence and contextual data of the filamentous soil bacterium Ktedonobacter racemifer type strain (SOSP1-21).</title>
        <authorList>
            <person name="Chang Y.J."/>
            <person name="Land M."/>
            <person name="Hauser L."/>
            <person name="Chertkov O."/>
            <person name="Del Rio T.G."/>
            <person name="Nolan M."/>
            <person name="Copeland A."/>
            <person name="Tice H."/>
            <person name="Cheng J.F."/>
            <person name="Lucas S."/>
            <person name="Han C."/>
            <person name="Goodwin L."/>
            <person name="Pitluck S."/>
            <person name="Ivanova N."/>
            <person name="Ovchinikova G."/>
            <person name="Pati A."/>
            <person name="Chen A."/>
            <person name="Palaniappan K."/>
            <person name="Mavromatis K."/>
            <person name="Liolios K."/>
            <person name="Brettin T."/>
            <person name="Fiebig A."/>
            <person name="Rohde M."/>
            <person name="Abt B."/>
            <person name="Goker M."/>
            <person name="Detter J.C."/>
            <person name="Woyke T."/>
            <person name="Bristow J."/>
            <person name="Eisen J.A."/>
            <person name="Markowitz V."/>
            <person name="Hugenholtz P."/>
            <person name="Kyrpides N.C."/>
            <person name="Klenk H.P."/>
            <person name="Lapidus A."/>
        </authorList>
    </citation>
    <scope>NUCLEOTIDE SEQUENCE [LARGE SCALE GENOMIC DNA]</scope>
    <source>
        <strain evidence="2">DSM 44963</strain>
    </source>
</reference>
<evidence type="ECO:0000313" key="1">
    <source>
        <dbReference type="EMBL" id="EFH88336.1"/>
    </source>
</evidence>
<accession>D6TDJ1</accession>
<dbReference type="STRING" id="485913.Krac_9778"/>
<dbReference type="AlphaFoldDB" id="D6TDJ1"/>
<dbReference type="Proteomes" id="UP000004508">
    <property type="component" value="Unassembled WGS sequence"/>
</dbReference>
<comment type="caution">
    <text evidence="1">The sequence shown here is derived from an EMBL/GenBank/DDBJ whole genome shotgun (WGS) entry which is preliminary data.</text>
</comment>
<organism evidence="1 2">
    <name type="scientific">Ktedonobacter racemifer DSM 44963</name>
    <dbReference type="NCBI Taxonomy" id="485913"/>
    <lineage>
        <taxon>Bacteria</taxon>
        <taxon>Bacillati</taxon>
        <taxon>Chloroflexota</taxon>
        <taxon>Ktedonobacteria</taxon>
        <taxon>Ktedonobacterales</taxon>
        <taxon>Ktedonobacteraceae</taxon>
        <taxon>Ktedonobacter</taxon>
    </lineage>
</organism>
<proteinExistence type="predicted"/>
<name>D6TDJ1_KTERA</name>